<evidence type="ECO:0000256" key="1">
    <source>
        <dbReference type="SAM" id="Phobius"/>
    </source>
</evidence>
<dbReference type="EMBL" id="JAYWIO010000008">
    <property type="protein sequence ID" value="KAK7243551.1"/>
    <property type="molecule type" value="Genomic_DNA"/>
</dbReference>
<evidence type="ECO:0000313" key="2">
    <source>
        <dbReference type="EMBL" id="KAK7243551.1"/>
    </source>
</evidence>
<keyword evidence="3" id="KW-1185">Reference proteome</keyword>
<feature type="transmembrane region" description="Helical" evidence="1">
    <location>
        <begin position="157"/>
        <end position="175"/>
    </location>
</feature>
<gene>
    <name evidence="2" type="ORF">RIF29_38353</name>
</gene>
<keyword evidence="1" id="KW-0812">Transmembrane</keyword>
<sequence length="236" mass="25123">MKLACGWLKALLFVVLLPVGLFDAVGVVKLLVSASADISCVDADGNHPADVIVVPFKLQSMKEILAELLSDGATDGSVDDCFIPLSANSSSPGSTVRLSSLEYGLPSSPSGIPPSPVALKFIDATEKKEYPIDSSLPDIKTTYTRQMSFASFHFRSFLVPGNTLMIGLSVLLFILERMLKGETPESSITAVFRALILERGFVDVGICVNMLTEYLSAGCTQLSIGQGSVKMVLIAT</sequence>
<keyword evidence="1" id="KW-0472">Membrane</keyword>
<organism evidence="2 3">
    <name type="scientific">Crotalaria pallida</name>
    <name type="common">Smooth rattlebox</name>
    <name type="synonym">Crotalaria striata</name>
    <dbReference type="NCBI Taxonomy" id="3830"/>
    <lineage>
        <taxon>Eukaryota</taxon>
        <taxon>Viridiplantae</taxon>
        <taxon>Streptophyta</taxon>
        <taxon>Embryophyta</taxon>
        <taxon>Tracheophyta</taxon>
        <taxon>Spermatophyta</taxon>
        <taxon>Magnoliopsida</taxon>
        <taxon>eudicotyledons</taxon>
        <taxon>Gunneridae</taxon>
        <taxon>Pentapetalae</taxon>
        <taxon>rosids</taxon>
        <taxon>fabids</taxon>
        <taxon>Fabales</taxon>
        <taxon>Fabaceae</taxon>
        <taxon>Papilionoideae</taxon>
        <taxon>50 kb inversion clade</taxon>
        <taxon>genistoids sensu lato</taxon>
        <taxon>core genistoids</taxon>
        <taxon>Crotalarieae</taxon>
        <taxon>Crotalaria</taxon>
    </lineage>
</organism>
<protein>
    <submittedName>
        <fullName evidence="2">Uncharacterized protein</fullName>
    </submittedName>
</protein>
<evidence type="ECO:0000313" key="3">
    <source>
        <dbReference type="Proteomes" id="UP001372338"/>
    </source>
</evidence>
<reference evidence="2 3" key="1">
    <citation type="submission" date="2024-01" db="EMBL/GenBank/DDBJ databases">
        <title>The genomes of 5 underutilized Papilionoideae crops provide insights into root nodulation and disease resistanc.</title>
        <authorList>
            <person name="Yuan L."/>
        </authorList>
    </citation>
    <scope>NUCLEOTIDE SEQUENCE [LARGE SCALE GENOMIC DNA]</scope>
    <source>
        <strain evidence="2">ZHUSHIDOU_FW_LH</strain>
        <tissue evidence="2">Leaf</tissue>
    </source>
</reference>
<dbReference type="Proteomes" id="UP001372338">
    <property type="component" value="Unassembled WGS sequence"/>
</dbReference>
<keyword evidence="1" id="KW-1133">Transmembrane helix</keyword>
<name>A0AAN9E108_CROPI</name>
<accession>A0AAN9E108</accession>
<proteinExistence type="predicted"/>
<comment type="caution">
    <text evidence="2">The sequence shown here is derived from an EMBL/GenBank/DDBJ whole genome shotgun (WGS) entry which is preliminary data.</text>
</comment>
<dbReference type="AlphaFoldDB" id="A0AAN9E108"/>